<protein>
    <submittedName>
        <fullName evidence="1">Uncharacterized protein</fullName>
    </submittedName>
</protein>
<reference evidence="1" key="1">
    <citation type="submission" date="2023-07" db="EMBL/GenBank/DDBJ databases">
        <title>Black Yeasts Isolated from many extreme environments.</title>
        <authorList>
            <person name="Coleine C."/>
            <person name="Stajich J.E."/>
            <person name="Selbmann L."/>
        </authorList>
    </citation>
    <scope>NUCLEOTIDE SEQUENCE</scope>
    <source>
        <strain evidence="1">CCFEE 5714</strain>
    </source>
</reference>
<sequence length="250" mass="26571">MMQPATSSVAARSFTNQHSTLKTRKKPPSLELAVSRDDIVGSPADDDEACGPSAQVNNTPDTSANEDQCIVTVTVTNPAGSALLGHDVEEPATTTSDPPHDHNDFFSSLTGGEGPAMMIDLSLAYDDFFAAFERCVAKSPNSYNAMTTPWEQWHLPSNGSLTVSASLGDVASAVPADAPANLHRLMPGAISSWAAWQTANRIFDTVFHVDVYDALAADTVDAGPLLKGIDLSWDACERAIKRSPSIHMLS</sequence>
<evidence type="ECO:0000313" key="1">
    <source>
        <dbReference type="EMBL" id="KAK3723422.1"/>
    </source>
</evidence>
<comment type="caution">
    <text evidence="1">The sequence shown here is derived from an EMBL/GenBank/DDBJ whole genome shotgun (WGS) entry which is preliminary data.</text>
</comment>
<dbReference type="Proteomes" id="UP001281147">
    <property type="component" value="Unassembled WGS sequence"/>
</dbReference>
<dbReference type="EMBL" id="JAUTXU010000009">
    <property type="protein sequence ID" value="KAK3723422.1"/>
    <property type="molecule type" value="Genomic_DNA"/>
</dbReference>
<organism evidence="1 2">
    <name type="scientific">Vermiconidia calcicola</name>
    <dbReference type="NCBI Taxonomy" id="1690605"/>
    <lineage>
        <taxon>Eukaryota</taxon>
        <taxon>Fungi</taxon>
        <taxon>Dikarya</taxon>
        <taxon>Ascomycota</taxon>
        <taxon>Pezizomycotina</taxon>
        <taxon>Dothideomycetes</taxon>
        <taxon>Dothideomycetidae</taxon>
        <taxon>Mycosphaerellales</taxon>
        <taxon>Extremaceae</taxon>
        <taxon>Vermiconidia</taxon>
    </lineage>
</organism>
<evidence type="ECO:0000313" key="2">
    <source>
        <dbReference type="Proteomes" id="UP001281147"/>
    </source>
</evidence>
<accession>A0ACC3NVX0</accession>
<proteinExistence type="predicted"/>
<keyword evidence="2" id="KW-1185">Reference proteome</keyword>
<name>A0ACC3NVX0_9PEZI</name>
<gene>
    <name evidence="1" type="ORF">LTR37_001674</name>
</gene>